<comment type="caution">
    <text evidence="3">The sequence shown here is derived from an EMBL/GenBank/DDBJ whole genome shotgun (WGS) entry which is preliminary data.</text>
</comment>
<accession>A0ABS9MLK5</accession>
<evidence type="ECO:0000256" key="1">
    <source>
        <dbReference type="ARBA" id="ARBA00023125"/>
    </source>
</evidence>
<dbReference type="InterPro" id="IPR001387">
    <property type="entry name" value="Cro/C1-type_HTH"/>
</dbReference>
<dbReference type="PANTHER" id="PTHR46558:SF11">
    <property type="entry name" value="HTH-TYPE TRANSCRIPTIONAL REGULATOR XRE"/>
    <property type="match status" value="1"/>
</dbReference>
<gene>
    <name evidence="3" type="ORF">L0P57_10250</name>
</gene>
<proteinExistence type="predicted"/>
<evidence type="ECO:0000313" key="4">
    <source>
        <dbReference type="Proteomes" id="UP001298681"/>
    </source>
</evidence>
<dbReference type="Proteomes" id="UP001298681">
    <property type="component" value="Unassembled WGS sequence"/>
</dbReference>
<feature type="domain" description="HTH cro/C1-type" evidence="2">
    <location>
        <begin position="6"/>
        <end position="60"/>
    </location>
</feature>
<reference evidence="3 4" key="1">
    <citation type="submission" date="2022-01" db="EMBL/GenBank/DDBJ databases">
        <title>Collection of gut derived symbiotic bacterial strains cultured from healthy donors.</title>
        <authorList>
            <person name="Lin H."/>
            <person name="Kohout C."/>
            <person name="Waligurski E."/>
            <person name="Pamer E.G."/>
        </authorList>
    </citation>
    <scope>NUCLEOTIDE SEQUENCE [LARGE SCALE GENOMIC DNA]</scope>
    <source>
        <strain evidence="3 4">DFI.7.58</strain>
    </source>
</reference>
<sequence>MIGEKIKELRERNKLTQSDLAKLLNITRSSVNAWESGLSAPSTQYIAELARILKVSTDYLLGLNNTATISVTGLDTIEVGLLVETANKFRENRGKEM</sequence>
<dbReference type="Gene3D" id="1.10.260.40">
    <property type="entry name" value="lambda repressor-like DNA-binding domains"/>
    <property type="match status" value="1"/>
</dbReference>
<organism evidence="3 4">
    <name type="scientific">Anaeromassilibacillus senegalensis</name>
    <dbReference type="NCBI Taxonomy" id="1673717"/>
    <lineage>
        <taxon>Bacteria</taxon>
        <taxon>Bacillati</taxon>
        <taxon>Bacillota</taxon>
        <taxon>Clostridia</taxon>
        <taxon>Eubacteriales</taxon>
        <taxon>Acutalibacteraceae</taxon>
        <taxon>Anaeromassilibacillus</taxon>
    </lineage>
</organism>
<dbReference type="Pfam" id="PF01381">
    <property type="entry name" value="HTH_3"/>
    <property type="match status" value="1"/>
</dbReference>
<dbReference type="RefSeq" id="WP_191395974.1">
    <property type="nucleotide sequence ID" value="NZ_JAKNHQ010000014.1"/>
</dbReference>
<dbReference type="CDD" id="cd00093">
    <property type="entry name" value="HTH_XRE"/>
    <property type="match status" value="1"/>
</dbReference>
<keyword evidence="1" id="KW-0238">DNA-binding</keyword>
<protein>
    <submittedName>
        <fullName evidence="3">Helix-turn-helix domain-containing protein</fullName>
    </submittedName>
</protein>
<keyword evidence="4" id="KW-1185">Reference proteome</keyword>
<dbReference type="EMBL" id="JAKNHQ010000014">
    <property type="protein sequence ID" value="MCG4611309.1"/>
    <property type="molecule type" value="Genomic_DNA"/>
</dbReference>
<evidence type="ECO:0000259" key="2">
    <source>
        <dbReference type="PROSITE" id="PS50943"/>
    </source>
</evidence>
<name>A0ABS9MLK5_9FIRM</name>
<dbReference type="InterPro" id="IPR010982">
    <property type="entry name" value="Lambda_DNA-bd_dom_sf"/>
</dbReference>
<dbReference type="SMART" id="SM00530">
    <property type="entry name" value="HTH_XRE"/>
    <property type="match status" value="1"/>
</dbReference>
<dbReference type="SUPFAM" id="SSF47413">
    <property type="entry name" value="lambda repressor-like DNA-binding domains"/>
    <property type="match status" value="1"/>
</dbReference>
<dbReference type="PANTHER" id="PTHR46558">
    <property type="entry name" value="TRACRIPTIONAL REGULATORY PROTEIN-RELATED-RELATED"/>
    <property type="match status" value="1"/>
</dbReference>
<evidence type="ECO:0000313" key="3">
    <source>
        <dbReference type="EMBL" id="MCG4611309.1"/>
    </source>
</evidence>
<dbReference type="PROSITE" id="PS50943">
    <property type="entry name" value="HTH_CROC1"/>
    <property type="match status" value="1"/>
</dbReference>